<evidence type="ECO:0000256" key="2">
    <source>
        <dbReference type="HAMAP-Rule" id="MF_00758"/>
    </source>
</evidence>
<comment type="caution">
    <text evidence="3">The sequence shown here is derived from an EMBL/GenBank/DDBJ whole genome shotgun (WGS) entry which is preliminary data.</text>
</comment>
<dbReference type="RefSeq" id="WP_248941949.1">
    <property type="nucleotide sequence ID" value="NZ_JAKIKS010000093.1"/>
</dbReference>
<gene>
    <name evidence="3" type="ORF">L2764_19175</name>
</gene>
<keyword evidence="4" id="KW-1185">Reference proteome</keyword>
<dbReference type="HAMAP" id="MF_00758">
    <property type="entry name" value="UPF0301"/>
    <property type="match status" value="1"/>
</dbReference>
<name>A0ABT0LG49_9GAMM</name>
<dbReference type="SUPFAM" id="SSF143456">
    <property type="entry name" value="VC0467-like"/>
    <property type="match status" value="1"/>
</dbReference>
<evidence type="ECO:0000313" key="4">
    <source>
        <dbReference type="Proteomes" id="UP001203423"/>
    </source>
</evidence>
<proteinExistence type="inferred from homology"/>
<accession>A0ABT0LG49</accession>
<dbReference type="Gene3D" id="3.40.1740.10">
    <property type="entry name" value="VC0467-like"/>
    <property type="match status" value="1"/>
</dbReference>
<reference evidence="3 4" key="1">
    <citation type="submission" date="2022-01" db="EMBL/GenBank/DDBJ databases">
        <title>Whole genome-based taxonomy of the Shewanellaceae.</title>
        <authorList>
            <person name="Martin-Rodriguez A.J."/>
        </authorList>
    </citation>
    <scope>NUCLEOTIDE SEQUENCE [LARGE SCALE GENOMIC DNA]</scope>
    <source>
        <strain evidence="3 4">DSM 17177</strain>
    </source>
</reference>
<comment type="similarity">
    <text evidence="1 2">Belongs to the UPF0301 (AlgH) family.</text>
</comment>
<evidence type="ECO:0000313" key="3">
    <source>
        <dbReference type="EMBL" id="MCL1126549.1"/>
    </source>
</evidence>
<sequence length="186" mass="20904">MDSLQNHFLVSMPSLKDTYFERSVIYLCEHNTKGAMGIMINRPSPILLDELLLQINVKDSTEKQHNAETKILLGGPVTPERGFILHTTQEGWKQSKVLTSELMLTTSQDILASLGSPKAPTEFIVALGASVWDRGQLEQELSDNSWLSIPAQHTLLFDVDYDTRWQHATQPLGFDAWQLSNQMGHA</sequence>
<protein>
    <recommendedName>
        <fullName evidence="2">UPF0301 protein L2764_19175</fullName>
    </recommendedName>
</protein>
<organism evidence="3 4">
    <name type="scientific">Shewanella surugensis</name>
    <dbReference type="NCBI Taxonomy" id="212020"/>
    <lineage>
        <taxon>Bacteria</taxon>
        <taxon>Pseudomonadati</taxon>
        <taxon>Pseudomonadota</taxon>
        <taxon>Gammaproteobacteria</taxon>
        <taxon>Alteromonadales</taxon>
        <taxon>Shewanellaceae</taxon>
        <taxon>Shewanella</taxon>
    </lineage>
</organism>
<dbReference type="Pfam" id="PF02622">
    <property type="entry name" value="DUF179"/>
    <property type="match status" value="1"/>
</dbReference>
<dbReference type="NCBIfam" id="NF001266">
    <property type="entry name" value="PRK00228.1-1"/>
    <property type="match status" value="1"/>
</dbReference>
<dbReference type="PANTHER" id="PTHR30327">
    <property type="entry name" value="UNCHARACTERIZED PROTEIN YQGE"/>
    <property type="match status" value="1"/>
</dbReference>
<dbReference type="InterPro" id="IPR003774">
    <property type="entry name" value="AlgH-like"/>
</dbReference>
<evidence type="ECO:0000256" key="1">
    <source>
        <dbReference type="ARBA" id="ARBA00009600"/>
    </source>
</evidence>
<dbReference type="Proteomes" id="UP001203423">
    <property type="component" value="Unassembled WGS sequence"/>
</dbReference>
<dbReference type="PANTHER" id="PTHR30327:SF1">
    <property type="entry name" value="UPF0301 PROTEIN YQGE"/>
    <property type="match status" value="1"/>
</dbReference>
<dbReference type="EMBL" id="JAKIKS010000093">
    <property type="protein sequence ID" value="MCL1126549.1"/>
    <property type="molecule type" value="Genomic_DNA"/>
</dbReference>